<evidence type="ECO:0000256" key="2">
    <source>
        <dbReference type="ARBA" id="ARBA00008779"/>
    </source>
</evidence>
<evidence type="ECO:0000313" key="11">
    <source>
        <dbReference type="Proteomes" id="UP000557872"/>
    </source>
</evidence>
<feature type="signal peptide" evidence="8">
    <location>
        <begin position="1"/>
        <end position="21"/>
    </location>
</feature>
<comment type="cofactor">
    <cofactor evidence="1">
        <name>Ca(2+)</name>
        <dbReference type="ChEBI" id="CHEBI:29108"/>
    </cofactor>
</comment>
<dbReference type="PANTHER" id="PTHR42693:SF42">
    <property type="entry name" value="ARYLSULFATASE G"/>
    <property type="match status" value="1"/>
</dbReference>
<organism evidence="10 11">
    <name type="scientific">Oceaniferula marina</name>
    <dbReference type="NCBI Taxonomy" id="2748318"/>
    <lineage>
        <taxon>Bacteria</taxon>
        <taxon>Pseudomonadati</taxon>
        <taxon>Verrucomicrobiota</taxon>
        <taxon>Verrucomicrobiia</taxon>
        <taxon>Verrucomicrobiales</taxon>
        <taxon>Verrucomicrobiaceae</taxon>
        <taxon>Oceaniferula</taxon>
    </lineage>
</organism>
<evidence type="ECO:0000256" key="8">
    <source>
        <dbReference type="SAM" id="SignalP"/>
    </source>
</evidence>
<dbReference type="AlphaFoldDB" id="A0A851GHD9"/>
<keyword evidence="3" id="KW-0479">Metal-binding</keyword>
<dbReference type="EMBL" id="JACBAZ010000007">
    <property type="protein sequence ID" value="NWK56943.1"/>
    <property type="molecule type" value="Genomic_DNA"/>
</dbReference>
<keyword evidence="4 8" id="KW-0732">Signal</keyword>
<evidence type="ECO:0000256" key="4">
    <source>
        <dbReference type="ARBA" id="ARBA00022729"/>
    </source>
</evidence>
<dbReference type="Proteomes" id="UP000557872">
    <property type="component" value="Unassembled WGS sequence"/>
</dbReference>
<feature type="compositionally biased region" description="Basic residues" evidence="7">
    <location>
        <begin position="457"/>
        <end position="475"/>
    </location>
</feature>
<dbReference type="Gene3D" id="3.30.1120.10">
    <property type="match status" value="1"/>
</dbReference>
<evidence type="ECO:0000256" key="1">
    <source>
        <dbReference type="ARBA" id="ARBA00001913"/>
    </source>
</evidence>
<comment type="similarity">
    <text evidence="2">Belongs to the sulfatase family.</text>
</comment>
<keyword evidence="5" id="KW-0378">Hydrolase</keyword>
<proteinExistence type="inferred from homology"/>
<feature type="compositionally biased region" description="Pro residues" evidence="7">
    <location>
        <begin position="442"/>
        <end position="456"/>
    </location>
</feature>
<dbReference type="Gene3D" id="3.40.720.10">
    <property type="entry name" value="Alkaline Phosphatase, subunit A"/>
    <property type="match status" value="1"/>
</dbReference>
<evidence type="ECO:0000256" key="6">
    <source>
        <dbReference type="ARBA" id="ARBA00022837"/>
    </source>
</evidence>
<evidence type="ECO:0000256" key="5">
    <source>
        <dbReference type="ARBA" id="ARBA00022801"/>
    </source>
</evidence>
<feature type="region of interest" description="Disordered" evidence="7">
    <location>
        <begin position="434"/>
        <end position="475"/>
    </location>
</feature>
<name>A0A851GHD9_9BACT</name>
<feature type="chain" id="PRO_5032942532" evidence="8">
    <location>
        <begin position="22"/>
        <end position="475"/>
    </location>
</feature>
<protein>
    <submittedName>
        <fullName evidence="10">Sulfatase</fullName>
    </submittedName>
</protein>
<comment type="caution">
    <text evidence="10">The sequence shown here is derived from an EMBL/GenBank/DDBJ whole genome shotgun (WGS) entry which is preliminary data.</text>
</comment>
<dbReference type="CDD" id="cd16144">
    <property type="entry name" value="ARS_like"/>
    <property type="match status" value="1"/>
</dbReference>
<dbReference type="GO" id="GO:0046872">
    <property type="term" value="F:metal ion binding"/>
    <property type="evidence" value="ECO:0007669"/>
    <property type="project" value="UniProtKB-KW"/>
</dbReference>
<dbReference type="PANTHER" id="PTHR42693">
    <property type="entry name" value="ARYLSULFATASE FAMILY MEMBER"/>
    <property type="match status" value="1"/>
</dbReference>
<evidence type="ECO:0000313" key="10">
    <source>
        <dbReference type="EMBL" id="NWK56943.1"/>
    </source>
</evidence>
<feature type="domain" description="Sulfatase N-terminal" evidence="9">
    <location>
        <begin position="25"/>
        <end position="335"/>
    </location>
</feature>
<sequence length="475" mass="51265">MKRTLIISSAVMLAFITGGHAAQKPNIIFMLSDDQSWNGLSVAMHPEFSGSKSSHVRTPNLEKLAASGLRFSSAYAPASVCSPTRIALQTGKSPAQLGWTKAAPTMTAADGYKMIPPTNIRSISKDEVTVAELLKTAGYATAHYGKWHINGGGPEAHGYDESDGETSNKDAAPFKDPNPVDIFGMASRAQAFMAKNHKLGKPFFIQMSFHALHYPENARAETLANVRKRNVGGNEKNVLRIAIAEDLDAGVGKVLAAIDKLGIADNTYVIYMSDNGGGGGGGMRDGLSGGKGSVWEGGIRVPLIIAGPGIKGGGFNHQRVIGQDFLPTFCELAGVKAPMPKGVEGGSFVHLLHGERHPVKRLHEELVFHFPHYQSSDGPHTALILGDIKLIKFYETGELKLFDLSKDLAEKVELSEKHPEQTEALNKRLNNYLRDVGARLPVPNPNYDPSKPPQPPKKGKKGKGSNKKKNLREKQ</sequence>
<evidence type="ECO:0000256" key="7">
    <source>
        <dbReference type="SAM" id="MobiDB-lite"/>
    </source>
</evidence>
<dbReference type="InterPro" id="IPR000917">
    <property type="entry name" value="Sulfatase_N"/>
</dbReference>
<dbReference type="InterPro" id="IPR017850">
    <property type="entry name" value="Alkaline_phosphatase_core_sf"/>
</dbReference>
<keyword evidence="6" id="KW-0106">Calcium</keyword>
<dbReference type="Pfam" id="PF00884">
    <property type="entry name" value="Sulfatase"/>
    <property type="match status" value="1"/>
</dbReference>
<keyword evidence="11" id="KW-1185">Reference proteome</keyword>
<gene>
    <name evidence="10" type="ORF">HW115_15070</name>
</gene>
<reference evidence="10 11" key="1">
    <citation type="submission" date="2020-07" db="EMBL/GenBank/DDBJ databases">
        <title>Roseicoccus Jingziensis gen. nov., sp. nov., isolated from coastal seawater.</title>
        <authorList>
            <person name="Feng X."/>
        </authorList>
    </citation>
    <scope>NUCLEOTIDE SEQUENCE [LARGE SCALE GENOMIC DNA]</scope>
    <source>
        <strain evidence="10 11">N1E253</strain>
    </source>
</reference>
<dbReference type="InterPro" id="IPR050738">
    <property type="entry name" value="Sulfatase"/>
</dbReference>
<accession>A0A851GHD9</accession>
<dbReference type="RefSeq" id="WP_178933780.1">
    <property type="nucleotide sequence ID" value="NZ_JACBAZ010000007.1"/>
</dbReference>
<evidence type="ECO:0000256" key="3">
    <source>
        <dbReference type="ARBA" id="ARBA00022723"/>
    </source>
</evidence>
<dbReference type="GO" id="GO:0004065">
    <property type="term" value="F:arylsulfatase activity"/>
    <property type="evidence" value="ECO:0007669"/>
    <property type="project" value="TreeGrafter"/>
</dbReference>
<evidence type="ECO:0000259" key="9">
    <source>
        <dbReference type="Pfam" id="PF00884"/>
    </source>
</evidence>
<dbReference type="SUPFAM" id="SSF53649">
    <property type="entry name" value="Alkaline phosphatase-like"/>
    <property type="match status" value="1"/>
</dbReference>